<evidence type="ECO:0000313" key="1">
    <source>
        <dbReference type="EMBL" id="KAK6357360.1"/>
    </source>
</evidence>
<organism evidence="1 2">
    <name type="scientific">Orbilia javanica</name>
    <dbReference type="NCBI Taxonomy" id="47235"/>
    <lineage>
        <taxon>Eukaryota</taxon>
        <taxon>Fungi</taxon>
        <taxon>Dikarya</taxon>
        <taxon>Ascomycota</taxon>
        <taxon>Pezizomycotina</taxon>
        <taxon>Orbiliomycetes</taxon>
        <taxon>Orbiliales</taxon>
        <taxon>Orbiliaceae</taxon>
        <taxon>Orbilia</taxon>
    </lineage>
</organism>
<proteinExistence type="predicted"/>
<comment type="caution">
    <text evidence="1">The sequence shown here is derived from an EMBL/GenBank/DDBJ whole genome shotgun (WGS) entry which is preliminary data.</text>
</comment>
<keyword evidence="2" id="KW-1185">Reference proteome</keyword>
<gene>
    <name evidence="1" type="ORF">TWF718_001673</name>
</gene>
<sequence>MYTYNDHAAYGIVESIENLILDYDEAKDNLDEKWVICETLGYFLQTDTAGVMFLIDDSMRANEVCAMLARLFLSMLARLERANLLAPDSRITNLGAIMGLWMLAARVFSGYGCLEDDDEEEQLGPARDNREYDITLAGTRKIADLIAECEEDTPIEEVDLPVPESNSGPRADPFGFSSNLKKYKVDHGSPKIGGDKLDITTFKISERRAAAFDGRDPLGTDEIASLRQGMVLMMG</sequence>
<dbReference type="EMBL" id="JAVHNR010000001">
    <property type="protein sequence ID" value="KAK6357360.1"/>
    <property type="molecule type" value="Genomic_DNA"/>
</dbReference>
<dbReference type="AlphaFoldDB" id="A0AAN8RHH9"/>
<name>A0AAN8RHH9_9PEZI</name>
<protein>
    <submittedName>
        <fullName evidence="1">Uncharacterized protein</fullName>
    </submittedName>
</protein>
<evidence type="ECO:0000313" key="2">
    <source>
        <dbReference type="Proteomes" id="UP001313282"/>
    </source>
</evidence>
<reference evidence="1 2" key="1">
    <citation type="submission" date="2019-10" db="EMBL/GenBank/DDBJ databases">
        <authorList>
            <person name="Palmer J.M."/>
        </authorList>
    </citation>
    <scope>NUCLEOTIDE SEQUENCE [LARGE SCALE GENOMIC DNA]</scope>
    <source>
        <strain evidence="1 2">TWF718</strain>
    </source>
</reference>
<accession>A0AAN8RHH9</accession>
<dbReference type="Proteomes" id="UP001313282">
    <property type="component" value="Unassembled WGS sequence"/>
</dbReference>